<comment type="caution">
    <text evidence="2">The sequence shown here is derived from an EMBL/GenBank/DDBJ whole genome shotgun (WGS) entry which is preliminary data.</text>
</comment>
<dbReference type="EMBL" id="JAPDFR010000001">
    <property type="protein sequence ID" value="KAK0391840.1"/>
    <property type="molecule type" value="Genomic_DNA"/>
</dbReference>
<organism evidence="2 3">
    <name type="scientific">Sarocladium strictum</name>
    <name type="common">Black bundle disease fungus</name>
    <name type="synonym">Acremonium strictum</name>
    <dbReference type="NCBI Taxonomy" id="5046"/>
    <lineage>
        <taxon>Eukaryota</taxon>
        <taxon>Fungi</taxon>
        <taxon>Dikarya</taxon>
        <taxon>Ascomycota</taxon>
        <taxon>Pezizomycotina</taxon>
        <taxon>Sordariomycetes</taxon>
        <taxon>Hypocreomycetidae</taxon>
        <taxon>Hypocreales</taxon>
        <taxon>Sarocladiaceae</taxon>
        <taxon>Sarocladium</taxon>
    </lineage>
</organism>
<protein>
    <submittedName>
        <fullName evidence="2">Uncharacterized protein</fullName>
    </submittedName>
</protein>
<dbReference type="AlphaFoldDB" id="A0AA39GQS5"/>
<feature type="region of interest" description="Disordered" evidence="1">
    <location>
        <begin position="50"/>
        <end position="71"/>
    </location>
</feature>
<keyword evidence="3" id="KW-1185">Reference proteome</keyword>
<dbReference type="Proteomes" id="UP001175261">
    <property type="component" value="Unassembled WGS sequence"/>
</dbReference>
<proteinExistence type="predicted"/>
<feature type="compositionally biased region" description="Acidic residues" evidence="1">
    <location>
        <begin position="1"/>
        <end position="14"/>
    </location>
</feature>
<feature type="compositionally biased region" description="Polar residues" evidence="1">
    <location>
        <begin position="52"/>
        <end position="71"/>
    </location>
</feature>
<feature type="region of interest" description="Disordered" evidence="1">
    <location>
        <begin position="1"/>
        <end position="30"/>
    </location>
</feature>
<sequence length="206" mass="22646">MDGDDEEAVDEDKADESIGSADARVMSPRLHEVENRKLNEYRNELRKYLDNPTCSKPGSIDAQSLSASGPSNARDLVLKRQSAGSVPGQQKAMEMCIDLLVAAGTASMMKEMGQIWDGLIGDKWPNLKASRMKRSVKELYEYQAQGPIQVCHDITCSPYSWNCRFGSSQKSDCADGYCQMSPITDDEEYCTNVDGLPLGSASIMSI</sequence>
<evidence type="ECO:0000256" key="1">
    <source>
        <dbReference type="SAM" id="MobiDB-lite"/>
    </source>
</evidence>
<gene>
    <name evidence="2" type="ORF">NLU13_1339</name>
</gene>
<name>A0AA39GQS5_SARSR</name>
<evidence type="ECO:0000313" key="3">
    <source>
        <dbReference type="Proteomes" id="UP001175261"/>
    </source>
</evidence>
<accession>A0AA39GQS5</accession>
<reference evidence="2" key="1">
    <citation type="submission" date="2022-10" db="EMBL/GenBank/DDBJ databases">
        <title>Determination and structural analysis of whole genome sequence of Sarocladium strictum F4-1.</title>
        <authorList>
            <person name="Hu L."/>
            <person name="Jiang Y."/>
        </authorList>
    </citation>
    <scope>NUCLEOTIDE SEQUENCE</scope>
    <source>
        <strain evidence="2">F4-1</strain>
    </source>
</reference>
<evidence type="ECO:0000313" key="2">
    <source>
        <dbReference type="EMBL" id="KAK0391840.1"/>
    </source>
</evidence>